<dbReference type="SUPFAM" id="SSF55874">
    <property type="entry name" value="ATPase domain of HSP90 chaperone/DNA topoisomerase II/histidine kinase"/>
    <property type="match status" value="1"/>
</dbReference>
<dbReference type="GO" id="GO:0046983">
    <property type="term" value="F:protein dimerization activity"/>
    <property type="evidence" value="ECO:0007669"/>
    <property type="project" value="InterPro"/>
</dbReference>
<feature type="transmembrane region" description="Helical" evidence="10">
    <location>
        <begin position="90"/>
        <end position="110"/>
    </location>
</feature>
<dbReference type="Pfam" id="PF07730">
    <property type="entry name" value="HisKA_3"/>
    <property type="match status" value="1"/>
</dbReference>
<dbReference type="Gene3D" id="1.20.5.1930">
    <property type="match status" value="1"/>
</dbReference>
<feature type="domain" description="Putative sensor" evidence="12">
    <location>
        <begin position="92"/>
        <end position="252"/>
    </location>
</feature>
<evidence type="ECO:0000313" key="13">
    <source>
        <dbReference type="EMBL" id="SDF06280.1"/>
    </source>
</evidence>
<evidence type="ECO:0000259" key="11">
    <source>
        <dbReference type="Pfam" id="PF07730"/>
    </source>
</evidence>
<keyword evidence="6 13" id="KW-0418">Kinase</keyword>
<evidence type="ECO:0000256" key="8">
    <source>
        <dbReference type="ARBA" id="ARBA00023012"/>
    </source>
</evidence>
<evidence type="ECO:0000313" key="14">
    <source>
        <dbReference type="Proteomes" id="UP000199406"/>
    </source>
</evidence>
<keyword evidence="10" id="KW-0472">Membrane</keyword>
<keyword evidence="8" id="KW-0902">Two-component regulatory system</keyword>
<dbReference type="GO" id="GO:0005524">
    <property type="term" value="F:ATP binding"/>
    <property type="evidence" value="ECO:0007669"/>
    <property type="project" value="UniProtKB-KW"/>
</dbReference>
<dbReference type="Pfam" id="PF13796">
    <property type="entry name" value="Sensor"/>
    <property type="match status" value="1"/>
</dbReference>
<keyword evidence="10" id="KW-1133">Transmembrane helix</keyword>
<dbReference type="PANTHER" id="PTHR24421">
    <property type="entry name" value="NITRATE/NITRITE SENSOR PROTEIN NARX-RELATED"/>
    <property type="match status" value="1"/>
</dbReference>
<dbReference type="CDD" id="cd16917">
    <property type="entry name" value="HATPase_UhpB-NarQ-NarX-like"/>
    <property type="match status" value="1"/>
</dbReference>
<gene>
    <name evidence="13" type="ORF">SAMN05660662_0937</name>
</gene>
<evidence type="ECO:0000256" key="2">
    <source>
        <dbReference type="ARBA" id="ARBA00012438"/>
    </source>
</evidence>
<keyword evidence="3" id="KW-0597">Phosphoprotein</keyword>
<evidence type="ECO:0000259" key="12">
    <source>
        <dbReference type="Pfam" id="PF13796"/>
    </source>
</evidence>
<keyword evidence="5" id="KW-0547">Nucleotide-binding</keyword>
<dbReference type="InterPro" id="IPR036890">
    <property type="entry name" value="HATPase_C_sf"/>
</dbReference>
<keyword evidence="7" id="KW-0067">ATP-binding</keyword>
<keyword evidence="14" id="KW-1185">Reference proteome</keyword>
<evidence type="ECO:0000256" key="3">
    <source>
        <dbReference type="ARBA" id="ARBA00022553"/>
    </source>
</evidence>
<name>A0A1G7I0K0_9ACTN</name>
<feature type="transmembrane region" description="Helical" evidence="10">
    <location>
        <begin position="188"/>
        <end position="210"/>
    </location>
</feature>
<feature type="region of interest" description="Disordered" evidence="9">
    <location>
        <begin position="33"/>
        <end position="62"/>
    </location>
</feature>
<evidence type="ECO:0000256" key="9">
    <source>
        <dbReference type="SAM" id="MobiDB-lite"/>
    </source>
</evidence>
<dbReference type="EC" id="2.7.13.3" evidence="2"/>
<dbReference type="GO" id="GO:0000155">
    <property type="term" value="F:phosphorelay sensor kinase activity"/>
    <property type="evidence" value="ECO:0007669"/>
    <property type="project" value="InterPro"/>
</dbReference>
<feature type="region of interest" description="Disordered" evidence="9">
    <location>
        <begin position="430"/>
        <end position="451"/>
    </location>
</feature>
<feature type="domain" description="Signal transduction histidine kinase subgroup 3 dimerisation and phosphoacceptor" evidence="11">
    <location>
        <begin position="273"/>
        <end position="343"/>
    </location>
</feature>
<dbReference type="PANTHER" id="PTHR24421:SF10">
    <property type="entry name" value="NITRATE_NITRITE SENSOR PROTEIN NARQ"/>
    <property type="match status" value="1"/>
</dbReference>
<feature type="transmembrane region" description="Helical" evidence="10">
    <location>
        <begin position="116"/>
        <end position="137"/>
    </location>
</feature>
<dbReference type="InterPro" id="IPR011712">
    <property type="entry name" value="Sig_transdc_His_kin_sub3_dim/P"/>
</dbReference>
<sequence>MRRHCRQEFVSVMISSVSARDVRADHPAVPTWLPHVGEERSTPSGESLGLGEQQDRTVPTTTFPRSAPEIGAAFRGVLATAAGPGWPGRVLYALLLLPVGALGLAFYFALFGSVVAVIYGVGLLLILLVLAAIRAFAGLERRMLRTLLGVDVPTGERVRRLPGVRAKVRRLVTSASTWRAVGWLGARVLLGAATLAVLFFSTVLSAALIVGIDWNVLNGLPLLALIGVIVLLALLLLDLLVRLAAAVGPRLLGAGAEQQIAALQAGGRRLADRNRLARDLHDTIGHALTASLLQATAARRTLGPAGDEPLQPEFARQALQHIETNTRAALAELDRALTVLRAEDDGRDPAPFAAPTLADLDELLAGLRDGGLPVALTVDVGADGIPPEVQALAYRVVQEGTTNVLRHAGTPATVAQVLRLGDTLVVSVHNERPDQQESRPGPGGGRGLAGLHERTRAAGGTLTAGPTPSGGFELCVVLPLAGAA</sequence>
<dbReference type="Gene3D" id="3.30.565.10">
    <property type="entry name" value="Histidine kinase-like ATPase, C-terminal domain"/>
    <property type="match status" value="1"/>
</dbReference>
<dbReference type="InterPro" id="IPR050482">
    <property type="entry name" value="Sensor_HK_TwoCompSys"/>
</dbReference>
<evidence type="ECO:0000256" key="7">
    <source>
        <dbReference type="ARBA" id="ARBA00022840"/>
    </source>
</evidence>
<dbReference type="Proteomes" id="UP000199406">
    <property type="component" value="Unassembled WGS sequence"/>
</dbReference>
<feature type="transmembrane region" description="Helical" evidence="10">
    <location>
        <begin position="222"/>
        <end position="241"/>
    </location>
</feature>
<evidence type="ECO:0000256" key="10">
    <source>
        <dbReference type="SAM" id="Phobius"/>
    </source>
</evidence>
<dbReference type="GO" id="GO:0016020">
    <property type="term" value="C:membrane"/>
    <property type="evidence" value="ECO:0007669"/>
    <property type="project" value="InterPro"/>
</dbReference>
<dbReference type="STRING" id="1550231.SAMN05660662_0937"/>
<organism evidence="13 14">
    <name type="scientific">Blastococcus aurantiacus</name>
    <dbReference type="NCBI Taxonomy" id="1550231"/>
    <lineage>
        <taxon>Bacteria</taxon>
        <taxon>Bacillati</taxon>
        <taxon>Actinomycetota</taxon>
        <taxon>Actinomycetes</taxon>
        <taxon>Geodermatophilales</taxon>
        <taxon>Geodermatophilaceae</taxon>
        <taxon>Blastococcus</taxon>
    </lineage>
</organism>
<accession>A0A1G7I0K0</accession>
<evidence type="ECO:0000256" key="6">
    <source>
        <dbReference type="ARBA" id="ARBA00022777"/>
    </source>
</evidence>
<evidence type="ECO:0000256" key="5">
    <source>
        <dbReference type="ARBA" id="ARBA00022741"/>
    </source>
</evidence>
<proteinExistence type="predicted"/>
<keyword evidence="4" id="KW-0808">Transferase</keyword>
<evidence type="ECO:0000256" key="1">
    <source>
        <dbReference type="ARBA" id="ARBA00000085"/>
    </source>
</evidence>
<dbReference type="InterPro" id="IPR025828">
    <property type="entry name" value="Put_sensor_dom"/>
</dbReference>
<reference evidence="14" key="1">
    <citation type="submission" date="2016-10" db="EMBL/GenBank/DDBJ databases">
        <authorList>
            <person name="Varghese N."/>
            <person name="Submissions S."/>
        </authorList>
    </citation>
    <scope>NUCLEOTIDE SEQUENCE [LARGE SCALE GENOMIC DNA]</scope>
    <source>
        <strain evidence="14">DSM 44268</strain>
    </source>
</reference>
<comment type="catalytic activity">
    <reaction evidence="1">
        <text>ATP + protein L-histidine = ADP + protein N-phospho-L-histidine.</text>
        <dbReference type="EC" id="2.7.13.3"/>
    </reaction>
</comment>
<dbReference type="EMBL" id="FNBT01000001">
    <property type="protein sequence ID" value="SDF06280.1"/>
    <property type="molecule type" value="Genomic_DNA"/>
</dbReference>
<evidence type="ECO:0000256" key="4">
    <source>
        <dbReference type="ARBA" id="ARBA00022679"/>
    </source>
</evidence>
<dbReference type="AlphaFoldDB" id="A0A1G7I0K0"/>
<protein>
    <recommendedName>
        <fullName evidence="2">histidine kinase</fullName>
        <ecNumber evidence="2">2.7.13.3</ecNumber>
    </recommendedName>
</protein>
<keyword evidence="10" id="KW-0812">Transmembrane</keyword>